<keyword evidence="3" id="KW-1003">Cell membrane</keyword>
<reference evidence="9 11" key="1">
    <citation type="submission" date="2018-02" db="EMBL/GenBank/DDBJ databases">
        <title>Reclassifiation of [Polyangium] brachysporum DSM 7029 as Guopingzhaonella breviflexa gen. nov., sp. nov., a member of the family Comamonadaceae.</title>
        <authorList>
            <person name="Tang B."/>
        </authorList>
    </citation>
    <scope>NUCLEOTIDE SEQUENCE [LARGE SCALE GENOMIC DNA]</scope>
    <source>
        <strain evidence="9 11">DSM 15344</strain>
    </source>
</reference>
<evidence type="ECO:0000256" key="8">
    <source>
        <dbReference type="SAM" id="Phobius"/>
    </source>
</evidence>
<dbReference type="GO" id="GO:0005886">
    <property type="term" value="C:plasma membrane"/>
    <property type="evidence" value="ECO:0007669"/>
    <property type="project" value="UniProtKB-SubCell"/>
</dbReference>
<protein>
    <submittedName>
        <fullName evidence="10">Biopolymer transport protein ExbD</fullName>
    </submittedName>
    <submittedName>
        <fullName evidence="9">Biopolymer transporter ExbD</fullName>
    </submittedName>
</protein>
<sequence length="164" mass="17662">MAVRRLRKQPASLEVTAFINLIVVLVPFLLSTAVFTRLSVLELSLPAQSSGVEQLKVDDLKLEVVIRPDALEVGDRIGGLIQRIPNGAAGPDTKALAALVLALKQRFPDTRSATVLASPETPYDVLVQVMDAVRATYRAAGAELVHTELFPDISIGDAPVAQRR</sequence>
<keyword evidence="5 8" id="KW-1133">Transmembrane helix</keyword>
<evidence type="ECO:0000256" key="2">
    <source>
        <dbReference type="ARBA" id="ARBA00005811"/>
    </source>
</evidence>
<evidence type="ECO:0000256" key="6">
    <source>
        <dbReference type="ARBA" id="ARBA00023136"/>
    </source>
</evidence>
<evidence type="ECO:0000256" key="5">
    <source>
        <dbReference type="ARBA" id="ARBA00022989"/>
    </source>
</evidence>
<dbReference type="AlphaFoldDB" id="A0A2S5T0I7"/>
<dbReference type="GO" id="GO:0015031">
    <property type="term" value="P:protein transport"/>
    <property type="evidence" value="ECO:0007669"/>
    <property type="project" value="UniProtKB-KW"/>
</dbReference>
<accession>A0A2S5T0I7</accession>
<evidence type="ECO:0000256" key="7">
    <source>
        <dbReference type="RuleBase" id="RU003879"/>
    </source>
</evidence>
<keyword evidence="7" id="KW-0653">Protein transport</keyword>
<dbReference type="InterPro" id="IPR003400">
    <property type="entry name" value="ExbD"/>
</dbReference>
<evidence type="ECO:0000256" key="3">
    <source>
        <dbReference type="ARBA" id="ARBA00022475"/>
    </source>
</evidence>
<dbReference type="EMBL" id="SLXF01000005">
    <property type="protein sequence ID" value="TCP07148.1"/>
    <property type="molecule type" value="Genomic_DNA"/>
</dbReference>
<dbReference type="RefSeq" id="WP_104358918.1">
    <property type="nucleotide sequence ID" value="NZ_CALFFA010000021.1"/>
</dbReference>
<dbReference type="OrthoDB" id="9150865at2"/>
<dbReference type="GO" id="GO:0022857">
    <property type="term" value="F:transmembrane transporter activity"/>
    <property type="evidence" value="ECO:0007669"/>
    <property type="project" value="InterPro"/>
</dbReference>
<name>A0A2S5T0I7_9BURK</name>
<comment type="similarity">
    <text evidence="2 7">Belongs to the ExbD/TolR family.</text>
</comment>
<comment type="subcellular location">
    <subcellularLocation>
        <location evidence="1">Cell membrane</location>
        <topology evidence="1">Single-pass membrane protein</topology>
    </subcellularLocation>
    <subcellularLocation>
        <location evidence="7">Cell membrane</location>
        <topology evidence="7">Single-pass type II membrane protein</topology>
    </subcellularLocation>
</comment>
<dbReference type="Proteomes" id="UP000294772">
    <property type="component" value="Unassembled WGS sequence"/>
</dbReference>
<dbReference type="Proteomes" id="UP000239406">
    <property type="component" value="Unassembled WGS sequence"/>
</dbReference>
<keyword evidence="7" id="KW-0813">Transport</keyword>
<comment type="caution">
    <text evidence="9">The sequence shown here is derived from an EMBL/GenBank/DDBJ whole genome shotgun (WGS) entry which is preliminary data.</text>
</comment>
<gene>
    <name evidence="9" type="ORF">C1702_17055</name>
    <name evidence="10" type="ORF">EV676_105169</name>
</gene>
<keyword evidence="11" id="KW-1185">Reference proteome</keyword>
<dbReference type="Pfam" id="PF02472">
    <property type="entry name" value="ExbD"/>
    <property type="match status" value="1"/>
</dbReference>
<feature type="transmembrane region" description="Helical" evidence="8">
    <location>
        <begin position="12"/>
        <end position="35"/>
    </location>
</feature>
<evidence type="ECO:0000313" key="10">
    <source>
        <dbReference type="EMBL" id="TCP07148.1"/>
    </source>
</evidence>
<proteinExistence type="inferred from homology"/>
<evidence type="ECO:0000256" key="1">
    <source>
        <dbReference type="ARBA" id="ARBA00004162"/>
    </source>
</evidence>
<evidence type="ECO:0000313" key="9">
    <source>
        <dbReference type="EMBL" id="PPE68429.1"/>
    </source>
</evidence>
<evidence type="ECO:0000256" key="4">
    <source>
        <dbReference type="ARBA" id="ARBA00022692"/>
    </source>
</evidence>
<dbReference type="EMBL" id="PSNY01000027">
    <property type="protein sequence ID" value="PPE68429.1"/>
    <property type="molecule type" value="Genomic_DNA"/>
</dbReference>
<organism evidence="9 11">
    <name type="scientific">Caldimonas thermodepolymerans</name>
    <dbReference type="NCBI Taxonomy" id="215580"/>
    <lineage>
        <taxon>Bacteria</taxon>
        <taxon>Pseudomonadati</taxon>
        <taxon>Pseudomonadota</taxon>
        <taxon>Betaproteobacteria</taxon>
        <taxon>Burkholderiales</taxon>
        <taxon>Sphaerotilaceae</taxon>
        <taxon>Caldimonas</taxon>
    </lineage>
</organism>
<evidence type="ECO:0000313" key="12">
    <source>
        <dbReference type="Proteomes" id="UP000294772"/>
    </source>
</evidence>
<evidence type="ECO:0000313" key="11">
    <source>
        <dbReference type="Proteomes" id="UP000239406"/>
    </source>
</evidence>
<reference evidence="10 12" key="2">
    <citation type="submission" date="2019-03" db="EMBL/GenBank/DDBJ databases">
        <title>Genomic Encyclopedia of Type Strains, Phase IV (KMG-IV): sequencing the most valuable type-strain genomes for metagenomic binning, comparative biology and taxonomic classification.</title>
        <authorList>
            <person name="Goeker M."/>
        </authorList>
    </citation>
    <scope>NUCLEOTIDE SEQUENCE [LARGE SCALE GENOMIC DNA]</scope>
    <source>
        <strain evidence="10 12">DSM 15264</strain>
    </source>
</reference>
<keyword evidence="6 8" id="KW-0472">Membrane</keyword>
<keyword evidence="4 7" id="KW-0812">Transmembrane</keyword>